<reference evidence="1" key="1">
    <citation type="submission" date="2020-04" db="EMBL/GenBank/DDBJ databases">
        <title>A chromosome-scale assembly and high-density genetic map of the yellow drum (Nibea albiflora) genome.</title>
        <authorList>
            <person name="Xu D."/>
            <person name="Zhang W."/>
            <person name="Chen R."/>
            <person name="Tan P."/>
            <person name="Wang L."/>
            <person name="Song H."/>
            <person name="Tian L."/>
            <person name="Zhu Q."/>
            <person name="Wang B."/>
        </authorList>
    </citation>
    <scope>NUCLEOTIDE SEQUENCE</scope>
    <source>
        <strain evidence="1">ZJHYS-2018</strain>
    </source>
</reference>
<comment type="caution">
    <text evidence="1">The sequence shown here is derived from an EMBL/GenBank/DDBJ whole genome shotgun (WGS) entry which is preliminary data.</text>
</comment>
<gene>
    <name evidence="1" type="ORF">GBF38_004212</name>
</gene>
<evidence type="ECO:0000313" key="2">
    <source>
        <dbReference type="Proteomes" id="UP000805704"/>
    </source>
</evidence>
<accession>A0ACB7FCH0</accession>
<sequence>MTYYKELHFCSATCLCNLSQISDLLKTLAERKSPPCDTTRIDPRNISATLSALKNTGTGTSNTGVSIRSRSVLPENIRQLSKCQFKRRDHLKESLSAFLPVPAPITTVASSQRGQLQPSFPSSSPVNLSDLGEKSDEMQSSDLISSIGEQLKKQEIHPHVHGKRCECLHCHVCHVPTNEWFFEDLTDLQRKLYLGASKKHGVLRHS</sequence>
<organism evidence="1 2">
    <name type="scientific">Nibea albiflora</name>
    <name type="common">Yellow drum</name>
    <name type="synonym">Corvina albiflora</name>
    <dbReference type="NCBI Taxonomy" id="240163"/>
    <lineage>
        <taxon>Eukaryota</taxon>
        <taxon>Metazoa</taxon>
        <taxon>Chordata</taxon>
        <taxon>Craniata</taxon>
        <taxon>Vertebrata</taxon>
        <taxon>Euteleostomi</taxon>
        <taxon>Actinopterygii</taxon>
        <taxon>Neopterygii</taxon>
        <taxon>Teleostei</taxon>
        <taxon>Neoteleostei</taxon>
        <taxon>Acanthomorphata</taxon>
        <taxon>Eupercaria</taxon>
        <taxon>Sciaenidae</taxon>
        <taxon>Nibea</taxon>
    </lineage>
</organism>
<name>A0ACB7FCH0_NIBAL</name>
<evidence type="ECO:0000313" key="1">
    <source>
        <dbReference type="EMBL" id="KAG8011851.1"/>
    </source>
</evidence>
<dbReference type="EMBL" id="CM024801">
    <property type="protein sequence ID" value="KAG8011851.1"/>
    <property type="molecule type" value="Genomic_DNA"/>
</dbReference>
<protein>
    <submittedName>
        <fullName evidence="1">Uncharacterized protein</fullName>
    </submittedName>
</protein>
<dbReference type="Proteomes" id="UP000805704">
    <property type="component" value="Chromosome 13"/>
</dbReference>
<proteinExistence type="predicted"/>
<keyword evidence="2" id="KW-1185">Reference proteome</keyword>